<feature type="chain" id="PRO_5027713570" evidence="1">
    <location>
        <begin position="23"/>
        <end position="149"/>
    </location>
</feature>
<name>A0A756LHG6_SALER</name>
<evidence type="ECO:0000256" key="1">
    <source>
        <dbReference type="SAM" id="SignalP"/>
    </source>
</evidence>
<keyword evidence="1" id="KW-0732">Signal</keyword>
<reference evidence="2" key="1">
    <citation type="journal article" date="2018" name="Genome Biol.">
        <title>SKESA: strategic k-mer extension for scrupulous assemblies.</title>
        <authorList>
            <person name="Souvorov A."/>
            <person name="Agarwala R."/>
            <person name="Lipman D.J."/>
        </authorList>
    </citation>
    <scope>NUCLEOTIDE SEQUENCE</scope>
    <source>
        <strain evidence="2">MA.CK_00/00002125</strain>
    </source>
</reference>
<evidence type="ECO:0000313" key="2">
    <source>
        <dbReference type="EMBL" id="HAG0017917.1"/>
    </source>
</evidence>
<gene>
    <name evidence="2" type="ORF">G8O67_005327</name>
</gene>
<dbReference type="AlphaFoldDB" id="A0A756LHG6"/>
<organism evidence="2">
    <name type="scientific">Salmonella enterica</name>
    <name type="common">Salmonella choleraesuis</name>
    <dbReference type="NCBI Taxonomy" id="28901"/>
    <lineage>
        <taxon>Bacteria</taxon>
        <taxon>Pseudomonadati</taxon>
        <taxon>Pseudomonadota</taxon>
        <taxon>Gammaproteobacteria</taxon>
        <taxon>Enterobacterales</taxon>
        <taxon>Enterobacteriaceae</taxon>
        <taxon>Salmonella</taxon>
    </lineage>
</organism>
<proteinExistence type="predicted"/>
<comment type="caution">
    <text evidence="2">The sequence shown here is derived from an EMBL/GenBank/DDBJ whole genome shotgun (WGS) entry which is preliminary data.</text>
</comment>
<accession>A0A756LHG6</accession>
<reference evidence="2" key="2">
    <citation type="submission" date="2020-02" db="EMBL/GenBank/DDBJ databases">
        <authorList>
            <consortium name="NCBI Pathogen Detection Project"/>
        </authorList>
    </citation>
    <scope>NUCLEOTIDE SEQUENCE</scope>
    <source>
        <strain evidence="2">MA.CK_00/00002125</strain>
    </source>
</reference>
<sequence>MKSLTKVMIALAIGAASQQVLAVQAFTSAHTAPHVMSVTTHSHDYVALDNPVSLAITEGQHATGTVLKNANANDVIGDDTFTAAANHDYEISQVTAGFKVTLSDDTTYHANQKAVTGATGGTLHIVTTTDTSLSPGLHTVSYTITDYAN</sequence>
<feature type="signal peptide" evidence="1">
    <location>
        <begin position="1"/>
        <end position="22"/>
    </location>
</feature>
<dbReference type="EMBL" id="DAAWYJ010000049">
    <property type="protein sequence ID" value="HAG0017917.1"/>
    <property type="molecule type" value="Genomic_DNA"/>
</dbReference>
<protein>
    <submittedName>
        <fullName evidence="2">Uncharacterized protein</fullName>
    </submittedName>
</protein>